<dbReference type="RefSeq" id="WP_089271825.1">
    <property type="nucleotide sequence ID" value="NZ_FZOC01000001.1"/>
</dbReference>
<keyword evidence="4" id="KW-1185">Reference proteome</keyword>
<dbReference type="Pfam" id="PF13439">
    <property type="entry name" value="Glyco_transf_4"/>
    <property type="match status" value="1"/>
</dbReference>
<sequence length="383" mass="41103">MRILHLGKFHPPHTGGMERFLGQLAQAQAKEGDEVLVLAHGSEHGGESPCVQVHRARVAFSVGGYAPVAPALPFLYVQALRRFRPHVVHVHAPNGAALWPALLRGGGGPPVVLHWHADVAFPPDHEPSPLIMACWRRLEALALRRAHAVIATSRAYLDASPQLAALGGACRVVPLGLEEPAPAKTLLPDHPATRFLDSCTGLRVLAVGRLAHYKGFNVLLEALRAVPDARLCLVGNGEERSRLTALANLPELRDRALLAGAVSDDVLDACYRASHVLCLPSLSRSEAFGMVLLEAMARQVACLAAQVPGSGMAEVLDQGRAGLLVGPGSVSELAHALRQLAENEPLRLRLARAGRERFAARYAMGRIAAQLRTLYEELLAAER</sequence>
<dbReference type="InterPro" id="IPR050194">
    <property type="entry name" value="Glycosyltransferase_grp1"/>
</dbReference>
<feature type="domain" description="Glycosyl transferase family 1" evidence="1">
    <location>
        <begin position="204"/>
        <end position="357"/>
    </location>
</feature>
<dbReference type="SUPFAM" id="SSF53756">
    <property type="entry name" value="UDP-Glycosyltransferase/glycogen phosphorylase"/>
    <property type="match status" value="1"/>
</dbReference>
<dbReference type="EMBL" id="FZOC01000001">
    <property type="protein sequence ID" value="SNR66973.1"/>
    <property type="molecule type" value="Genomic_DNA"/>
</dbReference>
<name>A0A238Y8J6_9BACT</name>
<dbReference type="Pfam" id="PF00534">
    <property type="entry name" value="Glycos_transf_1"/>
    <property type="match status" value="1"/>
</dbReference>
<reference evidence="3 4" key="1">
    <citation type="submission" date="2017-06" db="EMBL/GenBank/DDBJ databases">
        <authorList>
            <person name="Kim H.J."/>
            <person name="Triplett B.A."/>
        </authorList>
    </citation>
    <scope>NUCLEOTIDE SEQUENCE [LARGE SCALE GENOMIC DNA]</scope>
    <source>
        <strain evidence="3 4">DSM 13116</strain>
    </source>
</reference>
<gene>
    <name evidence="3" type="ORF">SAMN04488503_0751</name>
</gene>
<dbReference type="PANTHER" id="PTHR45947">
    <property type="entry name" value="SULFOQUINOVOSYL TRANSFERASE SQD2"/>
    <property type="match status" value="1"/>
</dbReference>
<evidence type="ECO:0000313" key="4">
    <source>
        <dbReference type="Proteomes" id="UP000198324"/>
    </source>
</evidence>
<dbReference type="AlphaFoldDB" id="A0A238Y8J6"/>
<evidence type="ECO:0000259" key="2">
    <source>
        <dbReference type="Pfam" id="PF13439"/>
    </source>
</evidence>
<dbReference type="InterPro" id="IPR001296">
    <property type="entry name" value="Glyco_trans_1"/>
</dbReference>
<organism evidence="3 4">
    <name type="scientific">Humidesulfovibrio mexicanus</name>
    <dbReference type="NCBI Taxonomy" id="147047"/>
    <lineage>
        <taxon>Bacteria</taxon>
        <taxon>Pseudomonadati</taxon>
        <taxon>Thermodesulfobacteriota</taxon>
        <taxon>Desulfovibrionia</taxon>
        <taxon>Desulfovibrionales</taxon>
        <taxon>Desulfovibrionaceae</taxon>
        <taxon>Humidesulfovibrio</taxon>
    </lineage>
</organism>
<protein>
    <submittedName>
        <fullName evidence="3">Glycosyltransferase involved in cell wall bisynthesis</fullName>
    </submittedName>
</protein>
<dbReference type="PANTHER" id="PTHR45947:SF3">
    <property type="entry name" value="SULFOQUINOVOSYL TRANSFERASE SQD2"/>
    <property type="match status" value="1"/>
</dbReference>
<proteinExistence type="predicted"/>
<dbReference type="GO" id="GO:0016758">
    <property type="term" value="F:hexosyltransferase activity"/>
    <property type="evidence" value="ECO:0007669"/>
    <property type="project" value="TreeGrafter"/>
</dbReference>
<evidence type="ECO:0000259" key="1">
    <source>
        <dbReference type="Pfam" id="PF00534"/>
    </source>
</evidence>
<dbReference type="Proteomes" id="UP000198324">
    <property type="component" value="Unassembled WGS sequence"/>
</dbReference>
<dbReference type="Gene3D" id="3.40.50.2000">
    <property type="entry name" value="Glycogen Phosphorylase B"/>
    <property type="match status" value="2"/>
</dbReference>
<dbReference type="InterPro" id="IPR028098">
    <property type="entry name" value="Glyco_trans_4-like_N"/>
</dbReference>
<feature type="domain" description="Glycosyltransferase subfamily 4-like N-terminal" evidence="2">
    <location>
        <begin position="15"/>
        <end position="162"/>
    </location>
</feature>
<dbReference type="OrthoDB" id="9790710at2"/>
<evidence type="ECO:0000313" key="3">
    <source>
        <dbReference type="EMBL" id="SNR66973.1"/>
    </source>
</evidence>
<accession>A0A238Y8J6</accession>
<keyword evidence="3" id="KW-0808">Transferase</keyword>